<evidence type="ECO:0000313" key="10">
    <source>
        <dbReference type="EMBL" id="RKP17689.1"/>
    </source>
</evidence>
<reference evidence="11" key="1">
    <citation type="journal article" date="2018" name="Nat. Microbiol.">
        <title>Leveraging single-cell genomics to expand the fungal tree of life.</title>
        <authorList>
            <person name="Ahrendt S.R."/>
            <person name="Quandt C.A."/>
            <person name="Ciobanu D."/>
            <person name="Clum A."/>
            <person name="Salamov A."/>
            <person name="Andreopoulos B."/>
            <person name="Cheng J.F."/>
            <person name="Woyke T."/>
            <person name="Pelin A."/>
            <person name="Henrissat B."/>
            <person name="Reynolds N.K."/>
            <person name="Benny G.L."/>
            <person name="Smith M.E."/>
            <person name="James T.Y."/>
            <person name="Grigoriev I.V."/>
        </authorList>
    </citation>
    <scope>NUCLEOTIDE SEQUENCE [LARGE SCALE GENOMIC DNA]</scope>
    <source>
        <strain evidence="11">CSF55</strain>
    </source>
</reference>
<dbReference type="Pfam" id="PF05625">
    <property type="entry name" value="PAXNEB"/>
    <property type="match status" value="2"/>
</dbReference>
<dbReference type="Gene3D" id="3.40.50.300">
    <property type="entry name" value="P-loop containing nucleotide triphosphate hydrolases"/>
    <property type="match status" value="2"/>
</dbReference>
<dbReference type="PANTHER" id="PTHR12896:SF1">
    <property type="entry name" value="ELONGATOR COMPLEX PROTEIN 4"/>
    <property type="match status" value="1"/>
</dbReference>
<comment type="pathway">
    <text evidence="3">tRNA modification; 5-methoxycarbonylmethyl-2-thiouridine-tRNA biosynthesis.</text>
</comment>
<dbReference type="Proteomes" id="UP000281549">
    <property type="component" value="Unassembled WGS sequence"/>
</dbReference>
<dbReference type="GO" id="GO:0008023">
    <property type="term" value="C:transcription elongation factor complex"/>
    <property type="evidence" value="ECO:0007669"/>
    <property type="project" value="TreeGrafter"/>
</dbReference>
<gene>
    <name evidence="10" type="ORF">ROZALSC1DRAFT_30542</name>
</gene>
<evidence type="ECO:0000256" key="3">
    <source>
        <dbReference type="ARBA" id="ARBA00005043"/>
    </source>
</evidence>
<evidence type="ECO:0000256" key="9">
    <source>
        <dbReference type="SAM" id="MobiDB-lite"/>
    </source>
</evidence>
<proteinExistence type="inferred from homology"/>
<keyword evidence="7" id="KW-0819">tRNA processing</keyword>
<evidence type="ECO:0000256" key="1">
    <source>
        <dbReference type="ARBA" id="ARBA00004123"/>
    </source>
</evidence>
<evidence type="ECO:0000256" key="6">
    <source>
        <dbReference type="ARBA" id="ARBA00022490"/>
    </source>
</evidence>
<dbReference type="UniPathway" id="UPA00988"/>
<dbReference type="EMBL" id="ML005717">
    <property type="protein sequence ID" value="RKP17689.1"/>
    <property type="molecule type" value="Genomic_DNA"/>
</dbReference>
<comment type="subcellular location">
    <subcellularLocation>
        <location evidence="2">Cytoplasm</location>
    </subcellularLocation>
    <subcellularLocation>
        <location evidence="1">Nucleus</location>
    </subcellularLocation>
</comment>
<dbReference type="AlphaFoldDB" id="A0A4V1IZD6"/>
<comment type="similarity">
    <text evidence="4">Belongs to the ELP4 family.</text>
</comment>
<evidence type="ECO:0000256" key="7">
    <source>
        <dbReference type="ARBA" id="ARBA00022694"/>
    </source>
</evidence>
<dbReference type="InterPro" id="IPR027417">
    <property type="entry name" value="P-loop_NTPase"/>
</dbReference>
<name>A0A4V1IZD6_ROZAC</name>
<dbReference type="GO" id="GO:0005737">
    <property type="term" value="C:cytoplasm"/>
    <property type="evidence" value="ECO:0007669"/>
    <property type="project" value="UniProtKB-SubCell"/>
</dbReference>
<evidence type="ECO:0000313" key="11">
    <source>
        <dbReference type="Proteomes" id="UP000281549"/>
    </source>
</evidence>
<dbReference type="InterPro" id="IPR008728">
    <property type="entry name" value="Elongator_complex_protein_4"/>
</dbReference>
<keyword evidence="8" id="KW-0539">Nucleus</keyword>
<evidence type="ECO:0000256" key="5">
    <source>
        <dbReference type="ARBA" id="ARBA00020265"/>
    </source>
</evidence>
<evidence type="ECO:0000256" key="4">
    <source>
        <dbReference type="ARBA" id="ARBA00007573"/>
    </source>
</evidence>
<evidence type="ECO:0000256" key="2">
    <source>
        <dbReference type="ARBA" id="ARBA00004496"/>
    </source>
</evidence>
<keyword evidence="6" id="KW-0963">Cytoplasm</keyword>
<dbReference type="GO" id="GO:0033588">
    <property type="term" value="C:elongator holoenzyme complex"/>
    <property type="evidence" value="ECO:0007669"/>
    <property type="project" value="InterPro"/>
</dbReference>
<organism evidence="10 11">
    <name type="scientific">Rozella allomycis (strain CSF55)</name>
    <dbReference type="NCBI Taxonomy" id="988480"/>
    <lineage>
        <taxon>Eukaryota</taxon>
        <taxon>Fungi</taxon>
        <taxon>Fungi incertae sedis</taxon>
        <taxon>Cryptomycota</taxon>
        <taxon>Cryptomycota incertae sedis</taxon>
        <taxon>Rozella</taxon>
    </lineage>
</organism>
<accession>A0A4V1IZD6</accession>
<evidence type="ECO:0000256" key="8">
    <source>
        <dbReference type="ARBA" id="ARBA00023242"/>
    </source>
</evidence>
<feature type="region of interest" description="Disordered" evidence="9">
    <location>
        <begin position="1"/>
        <end position="21"/>
    </location>
</feature>
<protein>
    <recommendedName>
        <fullName evidence="5">Elongator complex protein 4</fullName>
    </recommendedName>
</protein>
<dbReference type="GO" id="GO:0002098">
    <property type="term" value="P:tRNA wobble uridine modification"/>
    <property type="evidence" value="ECO:0007669"/>
    <property type="project" value="InterPro"/>
</dbReference>
<sequence>MSAFKRATSSKVAPALPSGTKLSTRNSQLITSSGIESVDYVLGGGYPVGTLTTIFSDHSDYASLMSRYFISQGSINNHTCIVASLDDPKYFDKCPLVITNDNEKNEKDLTNEMEEKMKIAWRYQHQPKVTTVVGKLNSFLNFMMKLKILLRQTISICVIVFPETLYKNEKAFLHSIMQLSDCVMKLEAFTDDSHFLSKDYQGYFRLEKPFRLNTVSIFWPETFELVFKCRRKRFLVEKICLPPELGEEVSRSQAAPKIQVKKSMSCGSQGGGNAALDF</sequence>
<dbReference type="PANTHER" id="PTHR12896">
    <property type="entry name" value="PAX6 NEIGHBOR PROTEIN PAXNEB"/>
    <property type="match status" value="1"/>
</dbReference>